<dbReference type="InterPro" id="IPR056513">
    <property type="entry name" value="INO80F"/>
</dbReference>
<organism evidence="6 7">
    <name type="scientific">Rhizodiscina lignyota</name>
    <dbReference type="NCBI Taxonomy" id="1504668"/>
    <lineage>
        <taxon>Eukaryota</taxon>
        <taxon>Fungi</taxon>
        <taxon>Dikarya</taxon>
        <taxon>Ascomycota</taxon>
        <taxon>Pezizomycotina</taxon>
        <taxon>Dothideomycetes</taxon>
        <taxon>Pleosporomycetidae</taxon>
        <taxon>Aulographales</taxon>
        <taxon>Rhizodiscinaceae</taxon>
        <taxon>Rhizodiscina</taxon>
    </lineage>
</organism>
<evidence type="ECO:0000259" key="5">
    <source>
        <dbReference type="Pfam" id="PF24245"/>
    </source>
</evidence>
<gene>
    <name evidence="6" type="ORF">NA57DRAFT_73841</name>
</gene>
<dbReference type="EMBL" id="ML978124">
    <property type="protein sequence ID" value="KAF2100231.1"/>
    <property type="molecule type" value="Genomic_DNA"/>
</dbReference>
<evidence type="ECO:0000313" key="6">
    <source>
        <dbReference type="EMBL" id="KAF2100231.1"/>
    </source>
</evidence>
<evidence type="ECO:0000313" key="7">
    <source>
        <dbReference type="Proteomes" id="UP000799772"/>
    </source>
</evidence>
<dbReference type="Proteomes" id="UP000799772">
    <property type="component" value="Unassembled WGS sequence"/>
</dbReference>
<feature type="compositionally biased region" description="Low complexity" evidence="4">
    <location>
        <begin position="172"/>
        <end position="182"/>
    </location>
</feature>
<feature type="region of interest" description="Disordered" evidence="4">
    <location>
        <begin position="80"/>
        <end position="273"/>
    </location>
</feature>
<protein>
    <recommendedName>
        <fullName evidence="5">INO80 complex subunit F domain-containing protein</fullName>
    </recommendedName>
</protein>
<dbReference type="GO" id="GO:0005634">
    <property type="term" value="C:nucleus"/>
    <property type="evidence" value="ECO:0007669"/>
    <property type="project" value="UniProtKB-SubCell"/>
</dbReference>
<sequence>MPSSGQPEAALRGTQNSPLPPSVETAYYRKCIELKRRINEIEDSNDQARLRKIRINRQILKMRLERAFLLEQVQKRMDYNVDESDRSTSPPPTPQDKPLRSKRTHRKTTPPPQAGMTTITPASSVILPAPISSNAHPHPDHSYFDAASVPRPTGLPPIAPSASGPLPHGSFQPIQPASAQYSPPAPLHPDAQSSPAHYRNGPPDPTQAEIAALEAGGVARYERAESREEDGEDHRMEARDTARSSVANGSATDPHPDGESSQAASSGFTAVNR</sequence>
<evidence type="ECO:0000256" key="2">
    <source>
        <dbReference type="ARBA" id="ARBA00023242"/>
    </source>
</evidence>
<comment type="subcellular location">
    <subcellularLocation>
        <location evidence="1">Nucleus</location>
    </subcellularLocation>
</comment>
<keyword evidence="2" id="KW-0539">Nucleus</keyword>
<feature type="compositionally biased region" description="Basic and acidic residues" evidence="4">
    <location>
        <begin position="220"/>
        <end position="242"/>
    </location>
</feature>
<name>A0A9P4ILA4_9PEZI</name>
<comment type="caution">
    <text evidence="6">The sequence shown here is derived from an EMBL/GenBank/DDBJ whole genome shotgun (WGS) entry which is preliminary data.</text>
</comment>
<feature type="compositionally biased region" description="Polar residues" evidence="4">
    <location>
        <begin position="259"/>
        <end position="273"/>
    </location>
</feature>
<dbReference type="Pfam" id="PF24245">
    <property type="entry name" value="INO80F"/>
    <property type="match status" value="1"/>
</dbReference>
<dbReference type="AlphaFoldDB" id="A0A9P4ILA4"/>
<feature type="domain" description="INO80 complex subunit F" evidence="5">
    <location>
        <begin position="27"/>
        <end position="72"/>
    </location>
</feature>
<feature type="region of interest" description="Disordered" evidence="4">
    <location>
        <begin position="1"/>
        <end position="23"/>
    </location>
</feature>
<evidence type="ECO:0000256" key="1">
    <source>
        <dbReference type="ARBA" id="ARBA00004123"/>
    </source>
</evidence>
<evidence type="ECO:0000256" key="3">
    <source>
        <dbReference type="SAM" id="Coils"/>
    </source>
</evidence>
<reference evidence="6" key="1">
    <citation type="journal article" date="2020" name="Stud. Mycol.">
        <title>101 Dothideomycetes genomes: a test case for predicting lifestyles and emergence of pathogens.</title>
        <authorList>
            <person name="Haridas S."/>
            <person name="Albert R."/>
            <person name="Binder M."/>
            <person name="Bloem J."/>
            <person name="Labutti K."/>
            <person name="Salamov A."/>
            <person name="Andreopoulos B."/>
            <person name="Baker S."/>
            <person name="Barry K."/>
            <person name="Bills G."/>
            <person name="Bluhm B."/>
            <person name="Cannon C."/>
            <person name="Castanera R."/>
            <person name="Culley D."/>
            <person name="Daum C."/>
            <person name="Ezra D."/>
            <person name="Gonzalez J."/>
            <person name="Henrissat B."/>
            <person name="Kuo A."/>
            <person name="Liang C."/>
            <person name="Lipzen A."/>
            <person name="Lutzoni F."/>
            <person name="Magnuson J."/>
            <person name="Mondo S."/>
            <person name="Nolan M."/>
            <person name="Ohm R."/>
            <person name="Pangilinan J."/>
            <person name="Park H.-J."/>
            <person name="Ramirez L."/>
            <person name="Alfaro M."/>
            <person name="Sun H."/>
            <person name="Tritt A."/>
            <person name="Yoshinaga Y."/>
            <person name="Zwiers L.-H."/>
            <person name="Turgeon B."/>
            <person name="Goodwin S."/>
            <person name="Spatafora J."/>
            <person name="Crous P."/>
            <person name="Grigoriev I."/>
        </authorList>
    </citation>
    <scope>NUCLEOTIDE SEQUENCE</scope>
    <source>
        <strain evidence="6">CBS 133067</strain>
    </source>
</reference>
<accession>A0A9P4ILA4</accession>
<keyword evidence="7" id="KW-1185">Reference proteome</keyword>
<keyword evidence="3" id="KW-0175">Coiled coil</keyword>
<proteinExistence type="predicted"/>
<evidence type="ECO:0000256" key="4">
    <source>
        <dbReference type="SAM" id="MobiDB-lite"/>
    </source>
</evidence>
<dbReference type="OrthoDB" id="10070927at2759"/>
<feature type="coiled-coil region" evidence="3">
    <location>
        <begin position="31"/>
        <end position="58"/>
    </location>
</feature>